<dbReference type="OrthoDB" id="8533459at2"/>
<dbReference type="SUPFAM" id="SSF54523">
    <property type="entry name" value="Pili subunits"/>
    <property type="match status" value="1"/>
</dbReference>
<proteinExistence type="predicted"/>
<dbReference type="PROSITE" id="PS00409">
    <property type="entry name" value="PROKAR_NTER_METHYL"/>
    <property type="match status" value="1"/>
</dbReference>
<dbReference type="GO" id="GO:0043683">
    <property type="term" value="P:type IV pilus assembly"/>
    <property type="evidence" value="ECO:0007669"/>
    <property type="project" value="InterPro"/>
</dbReference>
<dbReference type="InterPro" id="IPR032092">
    <property type="entry name" value="PilW"/>
</dbReference>
<evidence type="ECO:0000256" key="1">
    <source>
        <dbReference type="SAM" id="Phobius"/>
    </source>
</evidence>
<protein>
    <submittedName>
        <fullName evidence="2">Prepilin-type N-terminal cleavage/methylation domain-containing protein</fullName>
    </submittedName>
</protein>
<organism evidence="2 3">
    <name type="scientific">Rubrivivax rivuli</name>
    <dbReference type="NCBI Taxonomy" id="1862385"/>
    <lineage>
        <taxon>Bacteria</taxon>
        <taxon>Pseudomonadati</taxon>
        <taxon>Pseudomonadota</taxon>
        <taxon>Betaproteobacteria</taxon>
        <taxon>Burkholderiales</taxon>
        <taxon>Sphaerotilaceae</taxon>
        <taxon>Rubrivivax</taxon>
    </lineage>
</organism>
<reference evidence="2 3" key="1">
    <citation type="submission" date="2019-01" db="EMBL/GenBank/DDBJ databases">
        <authorList>
            <person name="Chen W.-M."/>
        </authorList>
    </citation>
    <scope>NUCLEOTIDE SEQUENCE [LARGE SCALE GENOMIC DNA]</scope>
    <source>
        <strain evidence="2 3">KYPY4</strain>
    </source>
</reference>
<dbReference type="Pfam" id="PF16074">
    <property type="entry name" value="PilW"/>
    <property type="match status" value="1"/>
</dbReference>
<sequence>MNPAHRRPARAGRNAAGGFTLVELMVALTIGLVLALAVSLSMLTMGRQFRVVGSTSAAQVNAQLALSLIDSAGRTAGAGLFSNGQPVCMSFNAAYGGTVKSNGAPLMPARIIDGGSDTASDRLVFSASSAIGPLSGMPVMDAMASSAADIVVTDGGLIAANDLAIVGVPGSAAVPCTLFQVTATPTSGVSCGGNASQCKTLARTAGGNYNPSAGTFANEPRYGFADAPPVFGPAVVMGLGTNFRQQAFAVLCETLVEYNAFIDNPACTTGPLDFSGGANALVTDVVLLQAQYGISATASSDVVTNWVDAKTVGGVNWASPTAANVGRIKAVRVVIVSRSKEAAGEDVTPASCTNDAGVANVGPCSFNDAEAPVIDLSATSTPSGSNWRRYRYRVQQAVIPLRNVIWSN</sequence>
<dbReference type="InterPro" id="IPR012902">
    <property type="entry name" value="N_methyl_site"/>
</dbReference>
<evidence type="ECO:0000313" key="3">
    <source>
        <dbReference type="Proteomes" id="UP000285575"/>
    </source>
</evidence>
<keyword evidence="1" id="KW-1133">Transmembrane helix</keyword>
<evidence type="ECO:0000313" key="2">
    <source>
        <dbReference type="EMBL" id="RVU47820.1"/>
    </source>
</evidence>
<dbReference type="Pfam" id="PF07963">
    <property type="entry name" value="N_methyl"/>
    <property type="match status" value="1"/>
</dbReference>
<dbReference type="EMBL" id="SACR01000002">
    <property type="protein sequence ID" value="RVU47820.1"/>
    <property type="molecule type" value="Genomic_DNA"/>
</dbReference>
<keyword evidence="3" id="KW-1185">Reference proteome</keyword>
<keyword evidence="1" id="KW-0812">Transmembrane</keyword>
<gene>
    <name evidence="2" type="ORF">EOE66_06710</name>
</gene>
<keyword evidence="1" id="KW-0472">Membrane</keyword>
<dbReference type="NCBIfam" id="TIGR02532">
    <property type="entry name" value="IV_pilin_GFxxxE"/>
    <property type="match status" value="1"/>
</dbReference>
<dbReference type="RefSeq" id="WP_128228280.1">
    <property type="nucleotide sequence ID" value="NZ_SACR01000002.1"/>
</dbReference>
<dbReference type="Proteomes" id="UP000285575">
    <property type="component" value="Unassembled WGS sequence"/>
</dbReference>
<comment type="caution">
    <text evidence="2">The sequence shown here is derived from an EMBL/GenBank/DDBJ whole genome shotgun (WGS) entry which is preliminary data.</text>
</comment>
<dbReference type="InterPro" id="IPR045584">
    <property type="entry name" value="Pilin-like"/>
</dbReference>
<accession>A0A437RLZ3</accession>
<name>A0A437RLZ3_9BURK</name>
<dbReference type="AlphaFoldDB" id="A0A437RLZ3"/>
<feature type="transmembrane region" description="Helical" evidence="1">
    <location>
        <begin position="21"/>
        <end position="43"/>
    </location>
</feature>